<dbReference type="Proteomes" id="UP000091857">
    <property type="component" value="Chromosome 17"/>
</dbReference>
<reference evidence="2" key="1">
    <citation type="journal article" date="2016" name="Nat. Biotechnol.">
        <title>Sequencing wild and cultivated cassava and related species reveals extensive interspecific hybridization and genetic diversity.</title>
        <authorList>
            <person name="Bredeson J.V."/>
            <person name="Lyons J.B."/>
            <person name="Prochnik S.E."/>
            <person name="Wu G.A."/>
            <person name="Ha C.M."/>
            <person name="Edsinger-Gonzales E."/>
            <person name="Grimwood J."/>
            <person name="Schmutz J."/>
            <person name="Rabbi I.Y."/>
            <person name="Egesi C."/>
            <person name="Nauluvula P."/>
            <person name="Lebot V."/>
            <person name="Ndunguru J."/>
            <person name="Mkamilo G."/>
            <person name="Bart R.S."/>
            <person name="Setter T.L."/>
            <person name="Gleadow R.M."/>
            <person name="Kulakow P."/>
            <person name="Ferguson M.E."/>
            <person name="Rounsley S."/>
            <person name="Rokhsar D.S."/>
        </authorList>
    </citation>
    <scope>NUCLEOTIDE SEQUENCE [LARGE SCALE GENOMIC DNA]</scope>
    <source>
        <strain evidence="2">cv. AM560-2</strain>
    </source>
</reference>
<evidence type="ECO:0000313" key="1">
    <source>
        <dbReference type="EMBL" id="KAG8634496.1"/>
    </source>
</evidence>
<protein>
    <submittedName>
        <fullName evidence="1">Uncharacterized protein</fullName>
    </submittedName>
</protein>
<proteinExistence type="predicted"/>
<evidence type="ECO:0000313" key="2">
    <source>
        <dbReference type="Proteomes" id="UP000091857"/>
    </source>
</evidence>
<keyword evidence="2" id="KW-1185">Reference proteome</keyword>
<accession>A0ACB7G708</accession>
<name>A0ACB7G708_MANES</name>
<gene>
    <name evidence="1" type="ORF">MANES_17G045500v8</name>
</gene>
<dbReference type="EMBL" id="CM004403">
    <property type="protein sequence ID" value="KAG8634496.1"/>
    <property type="molecule type" value="Genomic_DNA"/>
</dbReference>
<comment type="caution">
    <text evidence="1">The sequence shown here is derived from an EMBL/GenBank/DDBJ whole genome shotgun (WGS) entry which is preliminary data.</text>
</comment>
<organism evidence="1 2">
    <name type="scientific">Manihot esculenta</name>
    <name type="common">Cassava</name>
    <name type="synonym">Jatropha manihot</name>
    <dbReference type="NCBI Taxonomy" id="3983"/>
    <lineage>
        <taxon>Eukaryota</taxon>
        <taxon>Viridiplantae</taxon>
        <taxon>Streptophyta</taxon>
        <taxon>Embryophyta</taxon>
        <taxon>Tracheophyta</taxon>
        <taxon>Spermatophyta</taxon>
        <taxon>Magnoliopsida</taxon>
        <taxon>eudicotyledons</taxon>
        <taxon>Gunneridae</taxon>
        <taxon>Pentapetalae</taxon>
        <taxon>rosids</taxon>
        <taxon>fabids</taxon>
        <taxon>Malpighiales</taxon>
        <taxon>Euphorbiaceae</taxon>
        <taxon>Crotonoideae</taxon>
        <taxon>Manihoteae</taxon>
        <taxon>Manihot</taxon>
    </lineage>
</organism>
<sequence length="967" mass="109401">MGIFFAIGRGLMEETGDAPQNFPLQKCRFLKYPSKIVKFSFANLLIFFYFCHLAISAAAATSISYSNFLAYYAQHCNHIVPESPSTETRMNFALGQDKVLHFDIAYFTGGHQILPKRAVTADFSAISLSFHPKRNTISLTQTPHVLKFQATLRFHIPAHFNLTWKRNLREIRFRPPRIPIRAGSLSFELYGFWSMDTGKLCMVGSGSSHANLGVVSSSNVVLKLNYPVNFSNISSLISGVLESLNNKGSSGYFEPISVLGIPHFGEYKYTLINRGSSGLCFDGSDGGEEDDNLHLDWLDPSACLSQLYKYARTFELEYGNECDHNGGGKCDPLGGYSGTLPLFMTIQGIRCEREGGIRALIGFSNSGYFGSGPFSYERVFDPNRMLIGEGVWDEKKDRLCVVACRVLHLKDSLVNASIGDCSIQLSLRFPRILNITQRNTVVGKILSSISVNETGYFNEIRFHGSGNRMRGLPGLKYQYTMLDRISKSCPKQNMRGTGKAYPNAYSSDMRFHMSVRNSERQTAQGYSSPLFVGDQLFEPYQMNANSGLLNISYKMSFTTASDFKMGNKLLSNESIEISAEGTYDNETGVLCMIGCSRPIFLLENLTNYQSEDCEILVKVQFSPLNAKRGNNIKGTIKSMREKLDPLYFGQLDVSSNSIYTSQAAESIWRMDMEITLVLISNTLACVFVGLQLYHAKKNPDVLPFISFVMLVVLTLGYMIPLLLNFEALFVANHNRQDVFLESGGWLEVNEVIVRVVTMVAFLLQFRLLQLSWSARQSNGNHKSLWLAEKRVLYLALPLFVGGGLTAWYVHQWKNSYRRPYLRPRHMGYQRDYLWIYLKSYAGLILDGFLLPQIMYNIFSNSRENILTSPFYVGTTIVRVLPHAYDLYRAHNSTWSLDLSYIYGNHKQDFYSTAWNIIIHFGGLLFAALIYLQQRFGGRCIIPKRFRGNPEYEKVPVVNSEEMQEAVH</sequence>